<feature type="transmembrane region" description="Helical" evidence="6">
    <location>
        <begin position="47"/>
        <end position="65"/>
    </location>
</feature>
<gene>
    <name evidence="7" type="ORF">ACFO4N_02240</name>
</gene>
<keyword evidence="8" id="KW-1185">Reference proteome</keyword>
<feature type="transmembrane region" description="Helical" evidence="6">
    <location>
        <begin position="148"/>
        <end position="169"/>
    </location>
</feature>
<evidence type="ECO:0000313" key="7">
    <source>
        <dbReference type="EMBL" id="MFC4617547.1"/>
    </source>
</evidence>
<sequence length="278" mass="32270">MDFFRSFWRLGFFELWHPVMLLVLIVIAFIYIRAVKQREKRVSKSKLFFFISGLFILYLSEGSPLKALGHHFLFTAHMMSMSLTYFAVPPLILGGLYHWMVVPLFKLKGLKKFLNFITHPLLAVSLFNILISFYHIPTIFNWIMVSDMRMMVANIILLFFAFVMWWLIVQPPMVHAHKLKPMEKIFYVFAASILLTPACAMIMFANHFIYDTTAAETQLFSFLSPLEDQKSGGVVMKIIQEIVFIGALGHIFYQWSKKDRDSGANDLNPKPGLLLKQK</sequence>
<proteinExistence type="predicted"/>
<evidence type="ECO:0000256" key="6">
    <source>
        <dbReference type="SAM" id="Phobius"/>
    </source>
</evidence>
<name>A0ABV9GKB2_9BACL</name>
<dbReference type="RefSeq" id="WP_376844586.1">
    <property type="nucleotide sequence ID" value="NZ_JBHSFW010000001.1"/>
</dbReference>
<dbReference type="Proteomes" id="UP001596022">
    <property type="component" value="Unassembled WGS sequence"/>
</dbReference>
<evidence type="ECO:0000256" key="4">
    <source>
        <dbReference type="ARBA" id="ARBA00022989"/>
    </source>
</evidence>
<dbReference type="Pfam" id="PF09678">
    <property type="entry name" value="Caa3_CtaG"/>
    <property type="match status" value="1"/>
</dbReference>
<keyword evidence="2" id="KW-1003">Cell membrane</keyword>
<feature type="transmembrane region" description="Helical" evidence="6">
    <location>
        <begin position="15"/>
        <end position="35"/>
    </location>
</feature>
<reference evidence="8" key="1">
    <citation type="journal article" date="2019" name="Int. J. Syst. Evol. Microbiol.">
        <title>The Global Catalogue of Microorganisms (GCM) 10K type strain sequencing project: providing services to taxonomists for standard genome sequencing and annotation.</title>
        <authorList>
            <consortium name="The Broad Institute Genomics Platform"/>
            <consortium name="The Broad Institute Genome Sequencing Center for Infectious Disease"/>
            <person name="Wu L."/>
            <person name="Ma J."/>
        </authorList>
    </citation>
    <scope>NUCLEOTIDE SEQUENCE [LARGE SCALE GENOMIC DNA]</scope>
    <source>
        <strain evidence="8">CGMCC 1.16306</strain>
    </source>
</reference>
<feature type="transmembrane region" description="Helical" evidence="6">
    <location>
        <begin position="185"/>
        <end position="210"/>
    </location>
</feature>
<dbReference type="EMBL" id="JBHSFW010000001">
    <property type="protein sequence ID" value="MFC4617547.1"/>
    <property type="molecule type" value="Genomic_DNA"/>
</dbReference>
<keyword evidence="4 6" id="KW-1133">Transmembrane helix</keyword>
<feature type="transmembrane region" description="Helical" evidence="6">
    <location>
        <begin position="117"/>
        <end position="136"/>
    </location>
</feature>
<evidence type="ECO:0000256" key="1">
    <source>
        <dbReference type="ARBA" id="ARBA00004651"/>
    </source>
</evidence>
<comment type="caution">
    <text evidence="7">The sequence shown here is derived from an EMBL/GenBank/DDBJ whole genome shotgun (WGS) entry which is preliminary data.</text>
</comment>
<protein>
    <submittedName>
        <fullName evidence="7">Cytochrome c oxidase assembly protein</fullName>
    </submittedName>
</protein>
<accession>A0ABV9GKB2</accession>
<evidence type="ECO:0000313" key="8">
    <source>
        <dbReference type="Proteomes" id="UP001596022"/>
    </source>
</evidence>
<evidence type="ECO:0000256" key="2">
    <source>
        <dbReference type="ARBA" id="ARBA00022475"/>
    </source>
</evidence>
<evidence type="ECO:0000256" key="3">
    <source>
        <dbReference type="ARBA" id="ARBA00022692"/>
    </source>
</evidence>
<keyword evidence="3 6" id="KW-0812">Transmembrane</keyword>
<comment type="subcellular location">
    <subcellularLocation>
        <location evidence="1">Cell membrane</location>
        <topology evidence="1">Multi-pass membrane protein</topology>
    </subcellularLocation>
</comment>
<keyword evidence="5 6" id="KW-0472">Membrane</keyword>
<feature type="transmembrane region" description="Helical" evidence="6">
    <location>
        <begin position="234"/>
        <end position="253"/>
    </location>
</feature>
<feature type="transmembrane region" description="Helical" evidence="6">
    <location>
        <begin position="85"/>
        <end position="105"/>
    </location>
</feature>
<dbReference type="InterPro" id="IPR019108">
    <property type="entry name" value="Caa3_assmbl_CtaG-rel"/>
</dbReference>
<evidence type="ECO:0000256" key="5">
    <source>
        <dbReference type="ARBA" id="ARBA00023136"/>
    </source>
</evidence>
<organism evidence="7 8">
    <name type="scientific">Camelliibacillus cellulosilyticus</name>
    <dbReference type="NCBI Taxonomy" id="2174486"/>
    <lineage>
        <taxon>Bacteria</taxon>
        <taxon>Bacillati</taxon>
        <taxon>Bacillota</taxon>
        <taxon>Bacilli</taxon>
        <taxon>Bacillales</taxon>
        <taxon>Sporolactobacillaceae</taxon>
        <taxon>Camelliibacillus</taxon>
    </lineage>
</organism>